<dbReference type="EMBL" id="JACOQH010000001">
    <property type="protein sequence ID" value="MBC5752632.1"/>
    <property type="molecule type" value="Genomic_DNA"/>
</dbReference>
<dbReference type="GO" id="GO:0016301">
    <property type="term" value="F:kinase activity"/>
    <property type="evidence" value="ECO:0007669"/>
    <property type="project" value="UniProtKB-KW"/>
</dbReference>
<keyword evidence="3" id="KW-0808">Transferase</keyword>
<evidence type="ECO:0000313" key="14">
    <source>
        <dbReference type="EMBL" id="MBC5752632.1"/>
    </source>
</evidence>
<keyword evidence="5 14" id="KW-0418">Kinase</keyword>
<feature type="domain" description="Protein kinase" evidence="12">
    <location>
        <begin position="12"/>
        <end position="275"/>
    </location>
</feature>
<comment type="catalytic activity">
    <reaction evidence="7">
        <text>L-threonyl-[protein] + ATP = O-phospho-L-threonyl-[protein] + ADP + H(+)</text>
        <dbReference type="Rhea" id="RHEA:46608"/>
        <dbReference type="Rhea" id="RHEA-COMP:11060"/>
        <dbReference type="Rhea" id="RHEA-COMP:11605"/>
        <dbReference type="ChEBI" id="CHEBI:15378"/>
        <dbReference type="ChEBI" id="CHEBI:30013"/>
        <dbReference type="ChEBI" id="CHEBI:30616"/>
        <dbReference type="ChEBI" id="CHEBI:61977"/>
        <dbReference type="ChEBI" id="CHEBI:456216"/>
        <dbReference type="EC" id="2.7.11.1"/>
    </reaction>
</comment>
<dbReference type="Pfam" id="PF03793">
    <property type="entry name" value="PASTA"/>
    <property type="match status" value="3"/>
</dbReference>
<feature type="region of interest" description="Disordered" evidence="10">
    <location>
        <begin position="401"/>
        <end position="424"/>
    </location>
</feature>
<evidence type="ECO:0000256" key="7">
    <source>
        <dbReference type="ARBA" id="ARBA00047899"/>
    </source>
</evidence>
<keyword evidence="11" id="KW-0472">Membrane</keyword>
<dbReference type="PANTHER" id="PTHR43289:SF34">
    <property type="entry name" value="SERINE_THREONINE-PROTEIN KINASE YBDM-RELATED"/>
    <property type="match status" value="1"/>
</dbReference>
<feature type="binding site" evidence="9">
    <location>
        <position position="41"/>
    </location>
    <ligand>
        <name>ATP</name>
        <dbReference type="ChEBI" id="CHEBI:30616"/>
    </ligand>
</feature>
<evidence type="ECO:0000256" key="3">
    <source>
        <dbReference type="ARBA" id="ARBA00022679"/>
    </source>
</evidence>
<dbReference type="NCBIfam" id="NF033483">
    <property type="entry name" value="PknB_PASTA_kin"/>
    <property type="match status" value="1"/>
</dbReference>
<dbReference type="InterPro" id="IPR005543">
    <property type="entry name" value="PASTA_dom"/>
</dbReference>
<dbReference type="PROSITE" id="PS50011">
    <property type="entry name" value="PROTEIN_KINASE_DOM"/>
    <property type="match status" value="1"/>
</dbReference>
<keyword evidence="2" id="KW-0723">Serine/threonine-protein kinase</keyword>
<evidence type="ECO:0000256" key="5">
    <source>
        <dbReference type="ARBA" id="ARBA00022777"/>
    </source>
</evidence>
<dbReference type="CDD" id="cd06577">
    <property type="entry name" value="PASTA_pknB"/>
    <property type="match status" value="3"/>
</dbReference>
<feature type="region of interest" description="Disordered" evidence="10">
    <location>
        <begin position="302"/>
        <end position="358"/>
    </location>
</feature>
<dbReference type="InterPro" id="IPR017441">
    <property type="entry name" value="Protein_kinase_ATP_BS"/>
</dbReference>
<evidence type="ECO:0000256" key="9">
    <source>
        <dbReference type="PROSITE-ProRule" id="PRU10141"/>
    </source>
</evidence>
<dbReference type="CDD" id="cd14014">
    <property type="entry name" value="STKc_PknB_like"/>
    <property type="match status" value="1"/>
</dbReference>
<evidence type="ECO:0000256" key="10">
    <source>
        <dbReference type="SAM" id="MobiDB-lite"/>
    </source>
</evidence>
<accession>A0ABR7I6T6</accession>
<evidence type="ECO:0000256" key="8">
    <source>
        <dbReference type="ARBA" id="ARBA00048679"/>
    </source>
</evidence>
<dbReference type="PROSITE" id="PS51178">
    <property type="entry name" value="PASTA"/>
    <property type="match status" value="3"/>
</dbReference>
<dbReference type="SUPFAM" id="SSF56112">
    <property type="entry name" value="Protein kinase-like (PK-like)"/>
    <property type="match status" value="1"/>
</dbReference>
<keyword evidence="11" id="KW-1133">Transmembrane helix</keyword>
<protein>
    <recommendedName>
        <fullName evidence="1">non-specific serine/threonine protein kinase</fullName>
        <ecNumber evidence="1">2.7.11.1</ecNumber>
    </recommendedName>
</protein>
<dbReference type="SMART" id="SM00740">
    <property type="entry name" value="PASTA"/>
    <property type="match status" value="3"/>
</dbReference>
<dbReference type="SUPFAM" id="SSF54184">
    <property type="entry name" value="Penicillin-binding protein 2x (pbp-2x), c-terminal domain"/>
    <property type="match status" value="2"/>
</dbReference>
<feature type="compositionally biased region" description="Low complexity" evidence="10">
    <location>
        <begin position="401"/>
        <end position="414"/>
    </location>
</feature>
<organism evidence="14 15">
    <name type="scientific">Roseburia yibonii</name>
    <dbReference type="NCBI Taxonomy" id="2763063"/>
    <lineage>
        <taxon>Bacteria</taxon>
        <taxon>Bacillati</taxon>
        <taxon>Bacillota</taxon>
        <taxon>Clostridia</taxon>
        <taxon>Lachnospirales</taxon>
        <taxon>Lachnospiraceae</taxon>
        <taxon>Roseburia</taxon>
    </lineage>
</organism>
<feature type="transmembrane region" description="Helical" evidence="11">
    <location>
        <begin position="369"/>
        <end position="393"/>
    </location>
</feature>
<dbReference type="SMART" id="SM00220">
    <property type="entry name" value="S_TKc"/>
    <property type="match status" value="1"/>
</dbReference>
<feature type="domain" description="PASTA" evidence="13">
    <location>
        <begin position="558"/>
        <end position="624"/>
    </location>
</feature>
<dbReference type="InterPro" id="IPR008271">
    <property type="entry name" value="Ser/Thr_kinase_AS"/>
</dbReference>
<keyword evidence="6 9" id="KW-0067">ATP-binding</keyword>
<evidence type="ECO:0000256" key="11">
    <source>
        <dbReference type="SAM" id="Phobius"/>
    </source>
</evidence>
<feature type="compositionally biased region" description="Acidic residues" evidence="10">
    <location>
        <begin position="307"/>
        <end position="354"/>
    </location>
</feature>
<dbReference type="EC" id="2.7.11.1" evidence="1"/>
<evidence type="ECO:0000256" key="6">
    <source>
        <dbReference type="ARBA" id="ARBA00022840"/>
    </source>
</evidence>
<feature type="domain" description="PASTA" evidence="13">
    <location>
        <begin position="491"/>
        <end position="557"/>
    </location>
</feature>
<evidence type="ECO:0000256" key="4">
    <source>
        <dbReference type="ARBA" id="ARBA00022741"/>
    </source>
</evidence>
<dbReference type="Gene3D" id="3.30.200.20">
    <property type="entry name" value="Phosphorylase Kinase, domain 1"/>
    <property type="match status" value="1"/>
</dbReference>
<comment type="catalytic activity">
    <reaction evidence="8">
        <text>L-seryl-[protein] + ATP = O-phospho-L-seryl-[protein] + ADP + H(+)</text>
        <dbReference type="Rhea" id="RHEA:17989"/>
        <dbReference type="Rhea" id="RHEA-COMP:9863"/>
        <dbReference type="Rhea" id="RHEA-COMP:11604"/>
        <dbReference type="ChEBI" id="CHEBI:15378"/>
        <dbReference type="ChEBI" id="CHEBI:29999"/>
        <dbReference type="ChEBI" id="CHEBI:30616"/>
        <dbReference type="ChEBI" id="CHEBI:83421"/>
        <dbReference type="ChEBI" id="CHEBI:456216"/>
        <dbReference type="EC" id="2.7.11.1"/>
    </reaction>
</comment>
<keyword evidence="4 9" id="KW-0547">Nucleotide-binding</keyword>
<evidence type="ECO:0000259" key="12">
    <source>
        <dbReference type="PROSITE" id="PS50011"/>
    </source>
</evidence>
<reference evidence="14 15" key="1">
    <citation type="submission" date="2020-08" db="EMBL/GenBank/DDBJ databases">
        <title>Genome public.</title>
        <authorList>
            <person name="Liu C."/>
            <person name="Sun Q."/>
        </authorList>
    </citation>
    <scope>NUCLEOTIDE SEQUENCE [LARGE SCALE GENOMIC DNA]</scope>
    <source>
        <strain evidence="14 15">BX0805</strain>
    </source>
</reference>
<evidence type="ECO:0000313" key="15">
    <source>
        <dbReference type="Proteomes" id="UP000621540"/>
    </source>
</evidence>
<evidence type="ECO:0000256" key="2">
    <source>
        <dbReference type="ARBA" id="ARBA00022527"/>
    </source>
</evidence>
<proteinExistence type="predicted"/>
<dbReference type="InterPro" id="IPR000719">
    <property type="entry name" value="Prot_kinase_dom"/>
</dbReference>
<dbReference type="Gene3D" id="3.30.10.20">
    <property type="match status" value="3"/>
</dbReference>
<name>A0ABR7I6T6_9FIRM</name>
<evidence type="ECO:0000256" key="1">
    <source>
        <dbReference type="ARBA" id="ARBA00012513"/>
    </source>
</evidence>
<dbReference type="Pfam" id="PF00069">
    <property type="entry name" value="Pkinase"/>
    <property type="match status" value="1"/>
</dbReference>
<gene>
    <name evidence="14" type="primary">pknB</name>
    <name evidence="14" type="ORF">H8Z76_01090</name>
</gene>
<comment type="caution">
    <text evidence="14">The sequence shown here is derived from an EMBL/GenBank/DDBJ whole genome shotgun (WGS) entry which is preliminary data.</text>
</comment>
<feature type="domain" description="PASTA" evidence="13">
    <location>
        <begin position="423"/>
        <end position="490"/>
    </location>
</feature>
<sequence>MLTEGMFIADRYEVISKIGAGGMSDVYKAKDHVLGRFVAIKVLKPEFSEDVGFVSKFHTEAQSAAGLEHPNIVNIYDVGSEDGLHYIVMEYIEGITLKTYIEKKGRLTFKEAVSIAIQVGRGIEAAHNKNIVHRDIKPQNIMISTEGKVKVMDFGIARAATSNTIHSDVMGSVHYSSPEQARNGFIDGKSDIYSLGIVMYEMVTGRVPFDGDTTVSIAIQHLQEEMVPPSAYAPDLPISLEKIILKCTQKSPSRRYQNIGDLIQDLKKALVHPNEDFVTVVPLMNQDKTRVISEQELNQIKRKQEDEYADNYDDTYEDEYDDDGYDDDGYDEYDGDEDGEYEDDYEDEDYEDENAGNGLNPKMEKAITIMGIVVAIIIVFIIIYLVGSFFGLFKFGSSKKADTQTETQTQVQTESDSESEEDDADKVTMIDVRGMTYDDAKDALNKVGLGIFKNGTQSSDDYAEGEIVSQDVEKGEKVDKNTTVKVVISSGKGSVPVPDVSGKSSDDATSKLEAEGFKVSTDYKYSDTVAQGKVVETAPSAGTSAQKGETVTIYLSRGPEGTEMPNLIGQTEEQAKSTLNSMGCSVNVNTEYNTTQEAGKVVGQSIDPGVRVTSGTMVTIAISKGEPSYGYKATITAPSASGDTYVVSADITLTDSNGNTLFSQSVDISSFPYTLEKTGITGSDSGTLKITWNLNNGTQSDQTQSVSFTQIN</sequence>
<dbReference type="Gene3D" id="1.10.510.10">
    <property type="entry name" value="Transferase(Phosphotransferase) domain 1"/>
    <property type="match status" value="1"/>
</dbReference>
<keyword evidence="11" id="KW-0812">Transmembrane</keyword>
<keyword evidence="15" id="KW-1185">Reference proteome</keyword>
<dbReference type="PROSITE" id="PS00107">
    <property type="entry name" value="PROTEIN_KINASE_ATP"/>
    <property type="match status" value="1"/>
</dbReference>
<dbReference type="Proteomes" id="UP000621540">
    <property type="component" value="Unassembled WGS sequence"/>
</dbReference>
<dbReference type="RefSeq" id="WP_186981391.1">
    <property type="nucleotide sequence ID" value="NZ_JACOQH010000001.1"/>
</dbReference>
<dbReference type="InterPro" id="IPR011009">
    <property type="entry name" value="Kinase-like_dom_sf"/>
</dbReference>
<dbReference type="PANTHER" id="PTHR43289">
    <property type="entry name" value="MITOGEN-ACTIVATED PROTEIN KINASE KINASE KINASE 20-RELATED"/>
    <property type="match status" value="1"/>
</dbReference>
<feature type="compositionally biased region" description="Acidic residues" evidence="10">
    <location>
        <begin position="415"/>
        <end position="424"/>
    </location>
</feature>
<evidence type="ECO:0000259" key="13">
    <source>
        <dbReference type="PROSITE" id="PS51178"/>
    </source>
</evidence>
<dbReference type="PROSITE" id="PS00108">
    <property type="entry name" value="PROTEIN_KINASE_ST"/>
    <property type="match status" value="1"/>
</dbReference>